<keyword evidence="3" id="KW-1185">Reference proteome</keyword>
<proteinExistence type="predicted"/>
<dbReference type="Proteomes" id="UP000781958">
    <property type="component" value="Unassembled WGS sequence"/>
</dbReference>
<comment type="caution">
    <text evidence="2">The sequence shown here is derived from an EMBL/GenBank/DDBJ whole genome shotgun (WGS) entry which is preliminary data.</text>
</comment>
<organism evidence="2 3">
    <name type="scientific">Azospirillum rugosum</name>
    <dbReference type="NCBI Taxonomy" id="416170"/>
    <lineage>
        <taxon>Bacteria</taxon>
        <taxon>Pseudomonadati</taxon>
        <taxon>Pseudomonadota</taxon>
        <taxon>Alphaproteobacteria</taxon>
        <taxon>Rhodospirillales</taxon>
        <taxon>Azospirillaceae</taxon>
        <taxon>Azospirillum</taxon>
    </lineage>
</organism>
<evidence type="ECO:0000313" key="3">
    <source>
        <dbReference type="Proteomes" id="UP000781958"/>
    </source>
</evidence>
<evidence type="ECO:0000313" key="2">
    <source>
        <dbReference type="EMBL" id="MBP2294342.1"/>
    </source>
</evidence>
<sequence length="167" mass="17706">MTLPIHLHLVNFAVANAARQTSREDTAAAILSALRGIRSAVRDRDDFASLCALDDGIRDHVLAQHLRQRRFGGADRPAQALPQPSLTRNRRVATAILDEAVSFIMAANGPVPAGLLAGEVVHGLLGHLTACLGGPPCAEDLLAALRGPEDGRVEPGEAERPDIARVH</sequence>
<feature type="region of interest" description="Disordered" evidence="1">
    <location>
        <begin position="148"/>
        <end position="167"/>
    </location>
</feature>
<evidence type="ECO:0000256" key="1">
    <source>
        <dbReference type="SAM" id="MobiDB-lite"/>
    </source>
</evidence>
<reference evidence="2 3" key="1">
    <citation type="submission" date="2021-03" db="EMBL/GenBank/DDBJ databases">
        <title>Genomic Encyclopedia of Type Strains, Phase III (KMG-III): the genomes of soil and plant-associated and newly described type strains.</title>
        <authorList>
            <person name="Whitman W."/>
        </authorList>
    </citation>
    <scope>NUCLEOTIDE SEQUENCE [LARGE SCALE GENOMIC DNA]</scope>
    <source>
        <strain evidence="2 3">IMMIB AFH-6</strain>
    </source>
</reference>
<protein>
    <submittedName>
        <fullName evidence="2">Uncharacterized protein</fullName>
    </submittedName>
</protein>
<accession>A0ABS4SPC7</accession>
<gene>
    <name evidence="2" type="ORF">J2851_004131</name>
</gene>
<dbReference type="RefSeq" id="WP_209768505.1">
    <property type="nucleotide sequence ID" value="NZ_JAGINP010000015.1"/>
</dbReference>
<name>A0ABS4SPC7_9PROT</name>
<dbReference type="EMBL" id="JAGINP010000015">
    <property type="protein sequence ID" value="MBP2294342.1"/>
    <property type="molecule type" value="Genomic_DNA"/>
</dbReference>